<feature type="transmembrane region" description="Helical" evidence="5">
    <location>
        <begin position="30"/>
        <end position="51"/>
    </location>
</feature>
<proteinExistence type="predicted"/>
<dbReference type="STRING" id="1304275.C41B8_05006"/>
<evidence type="ECO:0000259" key="6">
    <source>
        <dbReference type="PROSITE" id="PS50887"/>
    </source>
</evidence>
<dbReference type="Gene3D" id="3.30.70.270">
    <property type="match status" value="1"/>
</dbReference>
<organism evidence="7 8">
    <name type="scientific">Salinisphaera hydrothermalis (strain C41B8)</name>
    <dbReference type="NCBI Taxonomy" id="1304275"/>
    <lineage>
        <taxon>Bacteria</taxon>
        <taxon>Pseudomonadati</taxon>
        <taxon>Pseudomonadota</taxon>
        <taxon>Gammaproteobacteria</taxon>
        <taxon>Salinisphaerales</taxon>
        <taxon>Salinisphaeraceae</taxon>
        <taxon>Salinisphaera</taxon>
    </lineage>
</organism>
<dbReference type="InterPro" id="IPR000160">
    <property type="entry name" value="GGDEF_dom"/>
</dbReference>
<dbReference type="PATRIC" id="fig|1304275.5.peg.1024"/>
<dbReference type="PANTHER" id="PTHR45138:SF9">
    <property type="entry name" value="DIGUANYLATE CYCLASE DGCM-RELATED"/>
    <property type="match status" value="1"/>
</dbReference>
<dbReference type="InterPro" id="IPR048435">
    <property type="entry name" value="MASE6"/>
</dbReference>
<evidence type="ECO:0000313" key="7">
    <source>
        <dbReference type="EMBL" id="KEZ78563.1"/>
    </source>
</evidence>
<dbReference type="NCBIfam" id="TIGR00254">
    <property type="entry name" value="GGDEF"/>
    <property type="match status" value="1"/>
</dbReference>
<dbReference type="GO" id="GO:0043709">
    <property type="term" value="P:cell adhesion involved in single-species biofilm formation"/>
    <property type="evidence" value="ECO:0007669"/>
    <property type="project" value="TreeGrafter"/>
</dbReference>
<sequence>MVLRVLLILTIVFGFVFVPVNVIQQVWTLALAEVAMMAYAFVILGLLASGLPPRRATWAFLLPFLVVLLLALATAANISVFVWVLLIPLLSHRLLGRRDGSIVGLSFLGLAAALMLVRFGFVPSVAQAAEAMDVLLCATALFVISLAHETEIVRVNRKLRARADLDGLTHLANRRRFRELFEQARYAAQQGVPSAARQVSLILMDLDYFKRVNDRYGHDIGDIVLEAVSRRLLAQCRQSDVLGRVGGEELAILLFDLDHADAMRQAERLRCTISATPVLARDHVISLTLSLGVATFRLAECSFEQIFAETDARLYQAKRDGRNRTHGEPVTSAARAARIEPAAREAQRSRGYEMP</sequence>
<dbReference type="Pfam" id="PF20966">
    <property type="entry name" value="MASE6"/>
    <property type="match status" value="1"/>
</dbReference>
<dbReference type="Pfam" id="PF00990">
    <property type="entry name" value="GGDEF"/>
    <property type="match status" value="1"/>
</dbReference>
<feature type="region of interest" description="Disordered" evidence="4">
    <location>
        <begin position="318"/>
        <end position="355"/>
    </location>
</feature>
<feature type="transmembrane region" description="Helical" evidence="5">
    <location>
        <begin position="57"/>
        <end position="90"/>
    </location>
</feature>
<dbReference type="AlphaFoldDB" id="A0A084IPC9"/>
<dbReference type="Proteomes" id="UP000028302">
    <property type="component" value="Unassembled WGS sequence"/>
</dbReference>
<dbReference type="GO" id="GO:0005886">
    <property type="term" value="C:plasma membrane"/>
    <property type="evidence" value="ECO:0007669"/>
    <property type="project" value="TreeGrafter"/>
</dbReference>
<evidence type="ECO:0000256" key="2">
    <source>
        <dbReference type="ARBA" id="ARBA00012528"/>
    </source>
</evidence>
<dbReference type="PROSITE" id="PS50887">
    <property type="entry name" value="GGDEF"/>
    <property type="match status" value="1"/>
</dbReference>
<dbReference type="EC" id="2.7.7.65" evidence="2"/>
<keyword evidence="5" id="KW-0472">Membrane</keyword>
<dbReference type="eggNOG" id="COG3706">
    <property type="taxonomic scope" value="Bacteria"/>
</dbReference>
<feature type="transmembrane region" description="Helical" evidence="5">
    <location>
        <begin position="6"/>
        <end position="23"/>
    </location>
</feature>
<keyword evidence="8" id="KW-1185">Reference proteome</keyword>
<comment type="cofactor">
    <cofactor evidence="1">
        <name>Mg(2+)</name>
        <dbReference type="ChEBI" id="CHEBI:18420"/>
    </cofactor>
</comment>
<feature type="transmembrane region" description="Helical" evidence="5">
    <location>
        <begin position="102"/>
        <end position="122"/>
    </location>
</feature>
<accession>A0A084IPC9</accession>
<keyword evidence="5" id="KW-0812">Transmembrane</keyword>
<dbReference type="SMART" id="SM00267">
    <property type="entry name" value="GGDEF"/>
    <property type="match status" value="1"/>
</dbReference>
<evidence type="ECO:0000256" key="5">
    <source>
        <dbReference type="SAM" id="Phobius"/>
    </source>
</evidence>
<dbReference type="EMBL" id="APNK01000004">
    <property type="protein sequence ID" value="KEZ78563.1"/>
    <property type="molecule type" value="Genomic_DNA"/>
</dbReference>
<dbReference type="GO" id="GO:1902201">
    <property type="term" value="P:negative regulation of bacterial-type flagellum-dependent cell motility"/>
    <property type="evidence" value="ECO:0007669"/>
    <property type="project" value="TreeGrafter"/>
</dbReference>
<feature type="compositionally biased region" description="Basic and acidic residues" evidence="4">
    <location>
        <begin position="337"/>
        <end position="355"/>
    </location>
</feature>
<gene>
    <name evidence="7" type="ORF">C41B8_05006</name>
</gene>
<keyword evidence="5" id="KW-1133">Transmembrane helix</keyword>
<dbReference type="FunFam" id="3.30.70.270:FF:000001">
    <property type="entry name" value="Diguanylate cyclase domain protein"/>
    <property type="match status" value="1"/>
</dbReference>
<protein>
    <recommendedName>
        <fullName evidence="2">diguanylate cyclase</fullName>
        <ecNumber evidence="2">2.7.7.65</ecNumber>
    </recommendedName>
</protein>
<evidence type="ECO:0000256" key="3">
    <source>
        <dbReference type="ARBA" id="ARBA00034247"/>
    </source>
</evidence>
<dbReference type="InterPro" id="IPR043128">
    <property type="entry name" value="Rev_trsase/Diguanyl_cyclase"/>
</dbReference>
<reference evidence="7 8" key="1">
    <citation type="submission" date="2013-03" db="EMBL/GenBank/DDBJ databases">
        <title>Salinisphaera hydrothermalis C41B8 Genome Sequencing.</title>
        <authorList>
            <person name="Li C."/>
            <person name="Lai Q."/>
            <person name="Shao Z."/>
        </authorList>
    </citation>
    <scope>NUCLEOTIDE SEQUENCE [LARGE SCALE GENOMIC DNA]</scope>
    <source>
        <strain evidence="7 8">C41B8</strain>
    </source>
</reference>
<name>A0A084IPC9_SALHC</name>
<evidence type="ECO:0000256" key="4">
    <source>
        <dbReference type="SAM" id="MobiDB-lite"/>
    </source>
</evidence>
<dbReference type="SUPFAM" id="SSF55073">
    <property type="entry name" value="Nucleotide cyclase"/>
    <property type="match status" value="1"/>
</dbReference>
<dbReference type="GO" id="GO:0052621">
    <property type="term" value="F:diguanylate cyclase activity"/>
    <property type="evidence" value="ECO:0007669"/>
    <property type="project" value="UniProtKB-EC"/>
</dbReference>
<evidence type="ECO:0000313" key="8">
    <source>
        <dbReference type="Proteomes" id="UP000028302"/>
    </source>
</evidence>
<dbReference type="InterPro" id="IPR029787">
    <property type="entry name" value="Nucleotide_cyclase"/>
</dbReference>
<comment type="caution">
    <text evidence="7">The sequence shown here is derived from an EMBL/GenBank/DDBJ whole genome shotgun (WGS) entry which is preliminary data.</text>
</comment>
<dbReference type="PANTHER" id="PTHR45138">
    <property type="entry name" value="REGULATORY COMPONENTS OF SENSORY TRANSDUCTION SYSTEM"/>
    <property type="match status" value="1"/>
</dbReference>
<evidence type="ECO:0000256" key="1">
    <source>
        <dbReference type="ARBA" id="ARBA00001946"/>
    </source>
</evidence>
<dbReference type="CDD" id="cd01949">
    <property type="entry name" value="GGDEF"/>
    <property type="match status" value="1"/>
</dbReference>
<dbReference type="InterPro" id="IPR050469">
    <property type="entry name" value="Diguanylate_Cyclase"/>
</dbReference>
<feature type="compositionally biased region" description="Basic and acidic residues" evidence="4">
    <location>
        <begin position="318"/>
        <end position="327"/>
    </location>
</feature>
<feature type="domain" description="GGDEF" evidence="6">
    <location>
        <begin position="197"/>
        <end position="330"/>
    </location>
</feature>
<comment type="catalytic activity">
    <reaction evidence="3">
        <text>2 GTP = 3',3'-c-di-GMP + 2 diphosphate</text>
        <dbReference type="Rhea" id="RHEA:24898"/>
        <dbReference type="ChEBI" id="CHEBI:33019"/>
        <dbReference type="ChEBI" id="CHEBI:37565"/>
        <dbReference type="ChEBI" id="CHEBI:58805"/>
        <dbReference type="EC" id="2.7.7.65"/>
    </reaction>
</comment>